<feature type="transmembrane region" description="Helical" evidence="1">
    <location>
        <begin position="76"/>
        <end position="98"/>
    </location>
</feature>
<organism evidence="2 3">
    <name type="scientific">Burkholderia lata (strain ATCC 17760 / DSM 23089 / LMG 22485 / NCIMB 9086 / R18194 / 383)</name>
    <dbReference type="NCBI Taxonomy" id="482957"/>
    <lineage>
        <taxon>Bacteria</taxon>
        <taxon>Pseudomonadati</taxon>
        <taxon>Pseudomonadota</taxon>
        <taxon>Betaproteobacteria</taxon>
        <taxon>Burkholderiales</taxon>
        <taxon>Burkholderiaceae</taxon>
        <taxon>Burkholderia</taxon>
        <taxon>Burkholderia cepacia complex</taxon>
    </lineage>
</organism>
<gene>
    <name evidence="2" type="ORF">BLA39750_00088</name>
</gene>
<evidence type="ECO:0000256" key="1">
    <source>
        <dbReference type="SAM" id="Phobius"/>
    </source>
</evidence>
<accession>A0A6P2U7R1</accession>
<name>A0A6P2U7R1_BURL3</name>
<protein>
    <submittedName>
        <fullName evidence="2">Uncharacterized protein</fullName>
    </submittedName>
</protein>
<dbReference type="AlphaFoldDB" id="A0A6P2U7R1"/>
<evidence type="ECO:0000313" key="3">
    <source>
        <dbReference type="Proteomes" id="UP000494110"/>
    </source>
</evidence>
<sequence>MSRNTRHCKGRAPPLLAMARPAHVIRLPQHLRKFSVVEGDPDLFGTRCISFATALLCMVACLGLGATSAIDDRIQWTFELAIVLIALFVSMAASAIVMTREGIKAGAWFHVDQIGLWYGTGRLSDSNALSAGRRILWDEIVGKPDAGCDVRTEYQTSRSFTKNFVFWRRLATGEIVEQRIPMRLTSNAMRCVRFRNRDALIVAILRGLAGRGLRFDLDVFVDAGVHPETWRPMKRPRRMLNLLYAASSLLSAWFVMRCVLTWPVWATIGGMVVVFSAAIFLGYVLWVCRYRDLTGIVCFEGHASTTPHSGKSR</sequence>
<dbReference type="EMBL" id="CABVQN010000001">
    <property type="protein sequence ID" value="VWC64992.1"/>
    <property type="molecule type" value="Genomic_DNA"/>
</dbReference>
<evidence type="ECO:0000313" key="2">
    <source>
        <dbReference type="EMBL" id="VWC64992.1"/>
    </source>
</evidence>
<reference evidence="2 3" key="1">
    <citation type="submission" date="2019-09" db="EMBL/GenBank/DDBJ databases">
        <authorList>
            <person name="Depoorter E."/>
        </authorList>
    </citation>
    <scope>NUCLEOTIDE SEQUENCE [LARGE SCALE GENOMIC DNA]</scope>
    <source>
        <strain evidence="2">R-39750</strain>
    </source>
</reference>
<keyword evidence="1" id="KW-1133">Transmembrane helix</keyword>
<keyword evidence="1" id="KW-0472">Membrane</keyword>
<feature type="transmembrane region" description="Helical" evidence="1">
    <location>
        <begin position="48"/>
        <end position="70"/>
    </location>
</feature>
<feature type="transmembrane region" description="Helical" evidence="1">
    <location>
        <begin position="239"/>
        <end position="256"/>
    </location>
</feature>
<feature type="transmembrane region" description="Helical" evidence="1">
    <location>
        <begin position="262"/>
        <end position="286"/>
    </location>
</feature>
<keyword evidence="1" id="KW-0812">Transmembrane</keyword>
<dbReference type="Proteomes" id="UP000494110">
    <property type="component" value="Unassembled WGS sequence"/>
</dbReference>
<proteinExistence type="predicted"/>